<accession>A0ABM8IWW3</accession>
<proteinExistence type="predicted"/>
<dbReference type="EMBL" id="AP028907">
    <property type="protein sequence ID" value="BES82025.1"/>
    <property type="molecule type" value="Genomic_DNA"/>
</dbReference>
<protein>
    <recommendedName>
        <fullName evidence="3">GGDEF domain-containing protein</fullName>
    </recommendedName>
</protein>
<dbReference type="RefSeq" id="WP_338248945.1">
    <property type="nucleotide sequence ID" value="NZ_AP028907.1"/>
</dbReference>
<gene>
    <name evidence="1" type="ORF">PABY_15920</name>
</gene>
<name>A0ABM8IWW3_9CREN</name>
<evidence type="ECO:0000313" key="2">
    <source>
        <dbReference type="Proteomes" id="UP001341135"/>
    </source>
</evidence>
<dbReference type="GeneID" id="89289602"/>
<evidence type="ECO:0000313" key="1">
    <source>
        <dbReference type="EMBL" id="BES82025.1"/>
    </source>
</evidence>
<organism evidence="1 2">
    <name type="scientific">Pyrodictium abyssi</name>
    <dbReference type="NCBI Taxonomy" id="54256"/>
    <lineage>
        <taxon>Archaea</taxon>
        <taxon>Thermoproteota</taxon>
        <taxon>Thermoprotei</taxon>
        <taxon>Desulfurococcales</taxon>
        <taxon>Pyrodictiaceae</taxon>
        <taxon>Pyrodictium</taxon>
    </lineage>
</organism>
<sequence>MEERKRQNYMTEGTIVIIDLDRFGEVVEERGWSEYSPNPATGLLTSLVEMFVRKWQGVVIYGLDEARGTEEVVIEIPLVEPEELRQDLESIKQELNSLGVGVTIVAVKGYVLGRPASDRREAYTATPFRRYALSILRRTKRRGGNQVVIA</sequence>
<keyword evidence="2" id="KW-1185">Reference proteome</keyword>
<reference evidence="1 2" key="1">
    <citation type="submission" date="2023-09" db="EMBL/GenBank/DDBJ databases">
        <title>Pyrofollis japonicus gen. nov. sp. nov., a novel member of the family Pyrodictiaceae isolated from the Iheya North hydrothermal field.</title>
        <authorList>
            <person name="Miyazaki U."/>
            <person name="Sanari M."/>
            <person name="Tame A."/>
            <person name="Kitajima M."/>
            <person name="Okamoto A."/>
            <person name="Sawayama S."/>
            <person name="Miyazaki J."/>
            <person name="Takai K."/>
            <person name="Nakagawa S."/>
        </authorList>
    </citation>
    <scope>NUCLEOTIDE SEQUENCE [LARGE SCALE GENOMIC DNA]</scope>
    <source>
        <strain evidence="1 2">AV2</strain>
    </source>
</reference>
<dbReference type="Proteomes" id="UP001341135">
    <property type="component" value="Chromosome"/>
</dbReference>
<evidence type="ECO:0008006" key="3">
    <source>
        <dbReference type="Google" id="ProtNLM"/>
    </source>
</evidence>